<feature type="region of interest" description="Disordered" evidence="1">
    <location>
        <begin position="1"/>
        <end position="127"/>
    </location>
</feature>
<keyword evidence="3" id="KW-1185">Reference proteome</keyword>
<feature type="compositionally biased region" description="Polar residues" evidence="1">
    <location>
        <begin position="66"/>
        <end position="79"/>
    </location>
</feature>
<evidence type="ECO:0000313" key="2">
    <source>
        <dbReference type="Ensembl" id="ENSCSAVP00000002579.1"/>
    </source>
</evidence>
<name>H2YB81_CIOSA</name>
<reference evidence="3" key="1">
    <citation type="submission" date="2003-08" db="EMBL/GenBank/DDBJ databases">
        <authorList>
            <person name="Birren B."/>
            <person name="Nusbaum C."/>
            <person name="Abebe A."/>
            <person name="Abouelleil A."/>
            <person name="Adekoya E."/>
            <person name="Ait-zahra M."/>
            <person name="Allen N."/>
            <person name="Allen T."/>
            <person name="An P."/>
            <person name="Anderson M."/>
            <person name="Anderson S."/>
            <person name="Arachchi H."/>
            <person name="Armbruster J."/>
            <person name="Bachantsang P."/>
            <person name="Baldwin J."/>
            <person name="Barry A."/>
            <person name="Bayul T."/>
            <person name="Blitshsteyn B."/>
            <person name="Bloom T."/>
            <person name="Blye J."/>
            <person name="Boguslavskiy L."/>
            <person name="Borowsky M."/>
            <person name="Boukhgalter B."/>
            <person name="Brunache A."/>
            <person name="Butler J."/>
            <person name="Calixte N."/>
            <person name="Calvo S."/>
            <person name="Camarata J."/>
            <person name="Campo K."/>
            <person name="Chang J."/>
            <person name="Cheshatsang Y."/>
            <person name="Citroen M."/>
            <person name="Collymore A."/>
            <person name="Considine T."/>
            <person name="Cook A."/>
            <person name="Cooke P."/>
            <person name="Corum B."/>
            <person name="Cuomo C."/>
            <person name="David R."/>
            <person name="Dawoe T."/>
            <person name="Degray S."/>
            <person name="Dodge S."/>
            <person name="Dooley K."/>
            <person name="Dorje P."/>
            <person name="Dorjee K."/>
            <person name="Dorris L."/>
            <person name="Duffey N."/>
            <person name="Dupes A."/>
            <person name="Elkins T."/>
            <person name="Engels R."/>
            <person name="Erickson J."/>
            <person name="Farina A."/>
            <person name="Faro S."/>
            <person name="Ferreira P."/>
            <person name="Fischer H."/>
            <person name="Fitzgerald M."/>
            <person name="Foley K."/>
            <person name="Gage D."/>
            <person name="Galagan J."/>
            <person name="Gearin G."/>
            <person name="Gnerre S."/>
            <person name="Gnirke A."/>
            <person name="Goyette A."/>
            <person name="Graham J."/>
            <person name="Grandbois E."/>
            <person name="Gyaltsen K."/>
            <person name="Hafez N."/>
            <person name="Hagopian D."/>
            <person name="Hagos B."/>
            <person name="Hall J."/>
            <person name="Hatcher B."/>
            <person name="Heller A."/>
            <person name="Higgins H."/>
            <person name="Honan T."/>
            <person name="Horn A."/>
            <person name="Houde N."/>
            <person name="Hughes L."/>
            <person name="Hulme W."/>
            <person name="Husby E."/>
            <person name="Iliev I."/>
            <person name="Jaffe D."/>
            <person name="Jones C."/>
            <person name="Kamal M."/>
            <person name="Kamat A."/>
            <person name="Kamvysselis M."/>
            <person name="Karlsson E."/>
            <person name="Kells C."/>
            <person name="Kieu A."/>
            <person name="Kisner P."/>
            <person name="Kodira C."/>
            <person name="Kulbokas E."/>
            <person name="Labutti K."/>
            <person name="Lama D."/>
            <person name="Landers T."/>
            <person name="Leger J."/>
            <person name="Levine S."/>
            <person name="Lewis D."/>
            <person name="Lewis T."/>
            <person name="Lindblad-toh K."/>
            <person name="Liu X."/>
            <person name="Lokyitsang T."/>
            <person name="Lokyitsang Y."/>
            <person name="Lucien O."/>
            <person name="Lui A."/>
            <person name="Ma L.J."/>
            <person name="Mabbitt R."/>
            <person name="Macdonald J."/>
            <person name="Maclean C."/>
            <person name="Major J."/>
            <person name="Manning J."/>
            <person name="Marabella R."/>
            <person name="Maru K."/>
            <person name="Matthews C."/>
            <person name="Mauceli E."/>
            <person name="Mccarthy M."/>
            <person name="Mcdonough S."/>
            <person name="Mcghee T."/>
            <person name="Meldrim J."/>
            <person name="Meneus L."/>
            <person name="Mesirov J."/>
            <person name="Mihalev A."/>
            <person name="Mihova T."/>
            <person name="Mikkelsen T."/>
            <person name="Mlenga V."/>
            <person name="Moru K."/>
            <person name="Mozes J."/>
            <person name="Mulrain L."/>
            <person name="Munson G."/>
            <person name="Naylor J."/>
            <person name="Newes C."/>
            <person name="Nguyen C."/>
            <person name="Nguyen N."/>
            <person name="Nguyen T."/>
            <person name="Nicol R."/>
            <person name="Nielsen C."/>
            <person name="Nizzari M."/>
            <person name="Norbu C."/>
            <person name="Norbu N."/>
            <person name="O'donnell P."/>
            <person name="Okoawo O."/>
            <person name="O'leary S."/>
            <person name="Omotosho B."/>
            <person name="O'neill K."/>
            <person name="Osman S."/>
            <person name="Parker S."/>
            <person name="Perrin D."/>
            <person name="Phunkhang P."/>
            <person name="Piqani B."/>
            <person name="Purcell S."/>
            <person name="Rachupka T."/>
            <person name="Ramasamy U."/>
            <person name="Rameau R."/>
            <person name="Ray V."/>
            <person name="Raymond C."/>
            <person name="Retta R."/>
            <person name="Richardson S."/>
            <person name="Rise C."/>
            <person name="Rodriguez J."/>
            <person name="Rogers J."/>
            <person name="Rogov P."/>
            <person name="Rutman M."/>
            <person name="Schupbach R."/>
            <person name="Seaman C."/>
            <person name="Settipalli S."/>
            <person name="Sharpe T."/>
            <person name="Sheridan J."/>
            <person name="Sherpa N."/>
            <person name="Shi J."/>
            <person name="Smirnov S."/>
            <person name="Smith C."/>
            <person name="Sougnez C."/>
            <person name="Spencer B."/>
            <person name="Stalker J."/>
            <person name="Stange-thomann N."/>
            <person name="Stavropoulos S."/>
            <person name="Stetson K."/>
            <person name="Stone C."/>
            <person name="Stone S."/>
            <person name="Stubbs M."/>
            <person name="Talamas J."/>
            <person name="Tchuinga P."/>
            <person name="Tenzing P."/>
            <person name="Tesfaye S."/>
            <person name="Theodore J."/>
            <person name="Thoulutsang Y."/>
            <person name="Topham K."/>
            <person name="Towey S."/>
            <person name="Tsamla T."/>
            <person name="Tsomo N."/>
            <person name="Vallee D."/>
            <person name="Vassiliev H."/>
            <person name="Venkataraman V."/>
            <person name="Vinson J."/>
            <person name="Vo A."/>
            <person name="Wade C."/>
            <person name="Wang S."/>
            <person name="Wangchuk T."/>
            <person name="Wangdi T."/>
            <person name="Whittaker C."/>
            <person name="Wilkinson J."/>
            <person name="Wu Y."/>
            <person name="Wyman D."/>
            <person name="Yadav S."/>
            <person name="Yang S."/>
            <person name="Yang X."/>
            <person name="Yeager S."/>
            <person name="Yee E."/>
            <person name="Young G."/>
            <person name="Zainoun J."/>
            <person name="Zembeck L."/>
            <person name="Zimmer A."/>
            <person name="Zody M."/>
            <person name="Lander E."/>
        </authorList>
    </citation>
    <scope>NUCLEOTIDE SEQUENCE [LARGE SCALE GENOMIC DNA]</scope>
</reference>
<dbReference type="Ensembl" id="ENSCSAVT00000002620.1">
    <property type="protein sequence ID" value="ENSCSAVP00000002579.1"/>
    <property type="gene ID" value="ENSCSAVG00000001520.1"/>
</dbReference>
<dbReference type="HOGENOM" id="CLU_045488_0_0_1"/>
<feature type="compositionally biased region" description="Basic and acidic residues" evidence="1">
    <location>
        <begin position="450"/>
        <end position="476"/>
    </location>
</feature>
<feature type="region of interest" description="Disordered" evidence="1">
    <location>
        <begin position="446"/>
        <end position="476"/>
    </location>
</feature>
<feature type="region of interest" description="Disordered" evidence="1">
    <location>
        <begin position="179"/>
        <end position="294"/>
    </location>
</feature>
<feature type="compositionally biased region" description="Polar residues" evidence="1">
    <location>
        <begin position="355"/>
        <end position="367"/>
    </location>
</feature>
<feature type="region of interest" description="Disordered" evidence="1">
    <location>
        <begin position="320"/>
        <end position="379"/>
    </location>
</feature>
<organism evidence="2 3">
    <name type="scientific">Ciona savignyi</name>
    <name type="common">Pacific transparent sea squirt</name>
    <dbReference type="NCBI Taxonomy" id="51511"/>
    <lineage>
        <taxon>Eukaryota</taxon>
        <taxon>Metazoa</taxon>
        <taxon>Chordata</taxon>
        <taxon>Tunicata</taxon>
        <taxon>Ascidiacea</taxon>
        <taxon>Phlebobranchia</taxon>
        <taxon>Cionidae</taxon>
        <taxon>Ciona</taxon>
    </lineage>
</organism>
<dbReference type="GeneTree" id="ENSGT00390000010969"/>
<evidence type="ECO:0000313" key="3">
    <source>
        <dbReference type="Proteomes" id="UP000007875"/>
    </source>
</evidence>
<feature type="compositionally biased region" description="Low complexity" evidence="1">
    <location>
        <begin position="16"/>
        <end position="46"/>
    </location>
</feature>
<dbReference type="InParanoid" id="H2YB81"/>
<feature type="compositionally biased region" description="Basic and acidic residues" evidence="1">
    <location>
        <begin position="214"/>
        <end position="232"/>
    </location>
</feature>
<feature type="compositionally biased region" description="Basic and acidic residues" evidence="1">
    <location>
        <begin position="320"/>
        <end position="343"/>
    </location>
</feature>
<accession>H2YB81</accession>
<reference evidence="2" key="2">
    <citation type="submission" date="2025-08" db="UniProtKB">
        <authorList>
            <consortium name="Ensembl"/>
        </authorList>
    </citation>
    <scope>IDENTIFICATION</scope>
</reference>
<reference evidence="2" key="3">
    <citation type="submission" date="2025-09" db="UniProtKB">
        <authorList>
            <consortium name="Ensembl"/>
        </authorList>
    </citation>
    <scope>IDENTIFICATION</scope>
</reference>
<sequence>MGLKHSKPRLRRRMSSRSSKNRLNPEGSPSPAAVTAVANSANSKATCNHACPCRNKTELNGEENRPLTSGSGKHTSSLNPLPDADKSFLPYDGSLKVTLPPDPDPRKGERTSDEARVTSNEPTDNDFTVTLFESGNLSQNEEILRLMTSIRDVVDTSVNKCHGQKVRVRLSVTPEPRVKNRLHDDITQSLRHPPRSKSEEVKGTSFRRSSSDTARQEEFCEHDHQSINDRSNHYRQIPGGNEDLAKLGSEETCTPINRRSRKSRTSKPHEAGACCSRQRRHGRTCHNDRSQSGKCQSAFDRNFQETMYLRLRELQKNSERQAKLARRAEGHDDASDSDVKADDASDNVCKRRSKQNISYQPVNYTNNESDSEYSGDDDGHVLPSTSAIEHPVSRMFEPLSRQAVEAISRPRDRSSEKRVEGHVEHSLALNFLKSPKCDDRGMVYRHVHAHDHQNQSEKSEISDENDAEKPWNRSNE</sequence>
<feature type="compositionally biased region" description="Basic and acidic residues" evidence="1">
    <location>
        <begin position="55"/>
        <end position="65"/>
    </location>
</feature>
<feature type="compositionally biased region" description="Basic and acidic residues" evidence="1">
    <location>
        <begin position="103"/>
        <end position="116"/>
    </location>
</feature>
<evidence type="ECO:0000256" key="1">
    <source>
        <dbReference type="SAM" id="MobiDB-lite"/>
    </source>
</evidence>
<evidence type="ECO:0008006" key="4">
    <source>
        <dbReference type="Google" id="ProtNLM"/>
    </source>
</evidence>
<dbReference type="AlphaFoldDB" id="H2YB81"/>
<proteinExistence type="predicted"/>
<feature type="compositionally biased region" description="Basic residues" evidence="1">
    <location>
        <begin position="1"/>
        <end position="15"/>
    </location>
</feature>
<feature type="compositionally biased region" description="Polar residues" evidence="1">
    <location>
        <begin position="117"/>
        <end position="127"/>
    </location>
</feature>
<protein>
    <recommendedName>
        <fullName evidence="4">Protein naked cuticle homolog</fullName>
    </recommendedName>
</protein>
<dbReference type="Proteomes" id="UP000007875">
    <property type="component" value="Unassembled WGS sequence"/>
</dbReference>